<comment type="caution">
    <text evidence="1">The sequence shown here is derived from an EMBL/GenBank/DDBJ whole genome shotgun (WGS) entry which is preliminary data.</text>
</comment>
<gene>
    <name evidence="1" type="ORF">BDY19DRAFT_974318</name>
</gene>
<accession>A0ACB8TPW1</accession>
<protein>
    <submittedName>
        <fullName evidence="1">NAD-P-binding protein</fullName>
    </submittedName>
</protein>
<evidence type="ECO:0000313" key="1">
    <source>
        <dbReference type="EMBL" id="KAI0084063.1"/>
    </source>
</evidence>
<dbReference type="EMBL" id="MU274948">
    <property type="protein sequence ID" value="KAI0084063.1"/>
    <property type="molecule type" value="Genomic_DNA"/>
</dbReference>
<evidence type="ECO:0000313" key="2">
    <source>
        <dbReference type="Proteomes" id="UP001055072"/>
    </source>
</evidence>
<reference evidence="1" key="1">
    <citation type="journal article" date="2021" name="Environ. Microbiol.">
        <title>Gene family expansions and transcriptome signatures uncover fungal adaptations to wood decay.</title>
        <authorList>
            <person name="Hage H."/>
            <person name="Miyauchi S."/>
            <person name="Viragh M."/>
            <person name="Drula E."/>
            <person name="Min B."/>
            <person name="Chaduli D."/>
            <person name="Navarro D."/>
            <person name="Favel A."/>
            <person name="Norest M."/>
            <person name="Lesage-Meessen L."/>
            <person name="Balint B."/>
            <person name="Merenyi Z."/>
            <person name="de Eugenio L."/>
            <person name="Morin E."/>
            <person name="Martinez A.T."/>
            <person name="Baldrian P."/>
            <person name="Stursova M."/>
            <person name="Martinez M.J."/>
            <person name="Novotny C."/>
            <person name="Magnuson J.K."/>
            <person name="Spatafora J.W."/>
            <person name="Maurice S."/>
            <person name="Pangilinan J."/>
            <person name="Andreopoulos W."/>
            <person name="LaButti K."/>
            <person name="Hundley H."/>
            <person name="Na H."/>
            <person name="Kuo A."/>
            <person name="Barry K."/>
            <person name="Lipzen A."/>
            <person name="Henrissat B."/>
            <person name="Riley R."/>
            <person name="Ahrendt S."/>
            <person name="Nagy L.G."/>
            <person name="Grigoriev I.V."/>
            <person name="Martin F."/>
            <person name="Rosso M.N."/>
        </authorList>
    </citation>
    <scope>NUCLEOTIDE SEQUENCE</scope>
    <source>
        <strain evidence="1">CBS 384.51</strain>
    </source>
</reference>
<name>A0ACB8TPW1_9APHY</name>
<sequence>MAEAILDQVHVSNMFDLRGVVAVVTGGGTGIGLMMSTTLISNGATVFIIGPKQVDLDRIAKVYNDGAEKSGKVGRIYGIEGDIRTKDEAIRLAAEVGKRTSYVTVLFNNAGILDGIFTRPDEHTAKAFQEKYFNNLTPEVFDNVYRTNAVGPYWLTFAFLPLLEKWKEAGYTVTGGRKFAPQVIMTSSMNGWTKDNATSGKSFPYQFAKSAIGHATSTIAHELLPLGIRVNGIAPGLFVTDMSAPGTANELGIATIPKDKVFGFEVPCLQPADPNVNGGQPIPGGSRTDMGSLVLCLVSNWFINGTTVLIDGGTMLMHANSF</sequence>
<dbReference type="Proteomes" id="UP001055072">
    <property type="component" value="Unassembled WGS sequence"/>
</dbReference>
<keyword evidence="2" id="KW-1185">Reference proteome</keyword>
<proteinExistence type="predicted"/>
<organism evidence="1 2">
    <name type="scientific">Irpex rosettiformis</name>
    <dbReference type="NCBI Taxonomy" id="378272"/>
    <lineage>
        <taxon>Eukaryota</taxon>
        <taxon>Fungi</taxon>
        <taxon>Dikarya</taxon>
        <taxon>Basidiomycota</taxon>
        <taxon>Agaricomycotina</taxon>
        <taxon>Agaricomycetes</taxon>
        <taxon>Polyporales</taxon>
        <taxon>Irpicaceae</taxon>
        <taxon>Irpex</taxon>
    </lineage>
</organism>